<dbReference type="InterPro" id="IPR002110">
    <property type="entry name" value="Ankyrin_rpt"/>
</dbReference>
<comment type="subcellular location">
    <subcellularLocation>
        <location evidence="1">Membrane</location>
        <topology evidence="1">Multi-pass membrane protein</topology>
    </subcellularLocation>
</comment>
<evidence type="ECO:0000256" key="4">
    <source>
        <dbReference type="ARBA" id="ARBA00022989"/>
    </source>
</evidence>
<dbReference type="OrthoDB" id="1847170at2759"/>
<organism evidence="9 10">
    <name type="scientific">Thalictrum thalictroides</name>
    <name type="common">Rue-anemone</name>
    <name type="synonym">Anemone thalictroides</name>
    <dbReference type="NCBI Taxonomy" id="46969"/>
    <lineage>
        <taxon>Eukaryota</taxon>
        <taxon>Viridiplantae</taxon>
        <taxon>Streptophyta</taxon>
        <taxon>Embryophyta</taxon>
        <taxon>Tracheophyta</taxon>
        <taxon>Spermatophyta</taxon>
        <taxon>Magnoliopsida</taxon>
        <taxon>Ranunculales</taxon>
        <taxon>Ranunculaceae</taxon>
        <taxon>Thalictroideae</taxon>
        <taxon>Thalictrum</taxon>
    </lineage>
</organism>
<feature type="transmembrane region" description="Helical" evidence="7">
    <location>
        <begin position="241"/>
        <end position="266"/>
    </location>
</feature>
<dbReference type="InterPro" id="IPR026961">
    <property type="entry name" value="PGG_dom"/>
</dbReference>
<keyword evidence="4 7" id="KW-1133">Transmembrane helix</keyword>
<keyword evidence="10" id="KW-1185">Reference proteome</keyword>
<evidence type="ECO:0000256" key="3">
    <source>
        <dbReference type="ARBA" id="ARBA00022737"/>
    </source>
</evidence>
<feature type="transmembrane region" description="Helical" evidence="7">
    <location>
        <begin position="278"/>
        <end position="302"/>
    </location>
</feature>
<reference evidence="9 10" key="1">
    <citation type="submission" date="2020-06" db="EMBL/GenBank/DDBJ databases">
        <title>Transcriptomic and genomic resources for Thalictrum thalictroides and T. hernandezii: Facilitating candidate gene discovery in an emerging model plant lineage.</title>
        <authorList>
            <person name="Arias T."/>
            <person name="Riano-Pachon D.M."/>
            <person name="Di Stilio V.S."/>
        </authorList>
    </citation>
    <scope>NUCLEOTIDE SEQUENCE [LARGE SCALE GENOMIC DNA]</scope>
    <source>
        <strain evidence="10">cv. WT478/WT964</strain>
        <tissue evidence="9">Leaves</tissue>
    </source>
</reference>
<comment type="caution">
    <text evidence="9">The sequence shown here is derived from an EMBL/GenBank/DDBJ whole genome shotgun (WGS) entry which is preliminary data.</text>
</comment>
<dbReference type="InterPro" id="IPR036770">
    <property type="entry name" value="Ankyrin_rpt-contain_sf"/>
</dbReference>
<name>A0A7J6X068_THATH</name>
<evidence type="ECO:0000256" key="1">
    <source>
        <dbReference type="ARBA" id="ARBA00004141"/>
    </source>
</evidence>
<dbReference type="Gene3D" id="1.25.40.20">
    <property type="entry name" value="Ankyrin repeat-containing domain"/>
    <property type="match status" value="1"/>
</dbReference>
<feature type="domain" description="PGG" evidence="8">
    <location>
        <begin position="190"/>
        <end position="301"/>
    </location>
</feature>
<accession>A0A7J6X068</accession>
<dbReference type="GO" id="GO:0005886">
    <property type="term" value="C:plasma membrane"/>
    <property type="evidence" value="ECO:0007669"/>
    <property type="project" value="TreeGrafter"/>
</dbReference>
<keyword evidence="3" id="KW-0677">Repeat</keyword>
<evidence type="ECO:0000313" key="10">
    <source>
        <dbReference type="Proteomes" id="UP000554482"/>
    </source>
</evidence>
<protein>
    <submittedName>
        <fullName evidence="9">Ankyrin repeat</fullName>
    </submittedName>
</protein>
<proteinExistence type="predicted"/>
<keyword evidence="2 7" id="KW-0812">Transmembrane</keyword>
<evidence type="ECO:0000256" key="5">
    <source>
        <dbReference type="ARBA" id="ARBA00023043"/>
    </source>
</evidence>
<dbReference type="SUPFAM" id="SSF48403">
    <property type="entry name" value="Ankyrin repeat"/>
    <property type="match status" value="1"/>
</dbReference>
<feature type="transmembrane region" description="Helical" evidence="7">
    <location>
        <begin position="308"/>
        <end position="328"/>
    </location>
</feature>
<dbReference type="AlphaFoldDB" id="A0A7J6X068"/>
<evidence type="ECO:0000256" key="2">
    <source>
        <dbReference type="ARBA" id="ARBA00022692"/>
    </source>
</evidence>
<dbReference type="Pfam" id="PF13962">
    <property type="entry name" value="PGG"/>
    <property type="match status" value="1"/>
</dbReference>
<dbReference type="PANTHER" id="PTHR24186:SF50">
    <property type="entry name" value="ANKYRIN REPEAT-CONTAINING PROTEIN ITN1-LIKE ISOFORM X1"/>
    <property type="match status" value="1"/>
</dbReference>
<evidence type="ECO:0000259" key="8">
    <source>
        <dbReference type="Pfam" id="PF13962"/>
    </source>
</evidence>
<keyword evidence="6 7" id="KW-0472">Membrane</keyword>
<dbReference type="SMART" id="SM00248">
    <property type="entry name" value="ANK"/>
    <property type="match status" value="3"/>
</dbReference>
<evidence type="ECO:0000256" key="6">
    <source>
        <dbReference type="ARBA" id="ARBA00023136"/>
    </source>
</evidence>
<dbReference type="EMBL" id="JABWDY010008141">
    <property type="protein sequence ID" value="KAF5202417.1"/>
    <property type="molecule type" value="Genomic_DNA"/>
</dbReference>
<dbReference type="PANTHER" id="PTHR24186">
    <property type="entry name" value="PROTEIN PHOSPHATASE 1 REGULATORY SUBUNIT"/>
    <property type="match status" value="1"/>
</dbReference>
<evidence type="ECO:0000256" key="7">
    <source>
        <dbReference type="SAM" id="Phobius"/>
    </source>
</evidence>
<feature type="transmembrane region" description="Helical" evidence="7">
    <location>
        <begin position="200"/>
        <end position="221"/>
    </location>
</feature>
<gene>
    <name evidence="9" type="ORF">FRX31_007996</name>
</gene>
<dbReference type="Proteomes" id="UP000554482">
    <property type="component" value="Unassembled WGS sequence"/>
</dbReference>
<evidence type="ECO:0000313" key="9">
    <source>
        <dbReference type="EMBL" id="KAF5202417.1"/>
    </source>
</evidence>
<dbReference type="Pfam" id="PF12796">
    <property type="entry name" value="Ank_2"/>
    <property type="match status" value="1"/>
</dbReference>
<sequence length="343" mass="38750">MSVKYYYYYTSPCFFVFNVTHRPTTLFVTFSVEIRKQLMEKQPSQCKVPVGMGKNNWTLLHHATHKGDLSTIEDIIMFCPECLEIVDIENQNFLHIAVKYEKINVVKYISESLPTIAEEILNGQDNHGNTPLHIAAIGQNATIALFFLYNSRVSKKITNMQGLRAIDLIHFEYDKRKAGVFGLVDRVGEKEIKDQTDFDLLVGALIATVSFTAGITVPGGYTSDGPNKGTAVLAKKLSFKVFLITNTIALLLSLYAVFCHFCVKHLRKKEDIIYQLKVATFCSFGSIFAMVVAFITGSYVVLAVTEEFPIIVCVLCCCFFLFAFRALWKMLMQDKPSFLSAWK</sequence>
<keyword evidence="5" id="KW-0040">ANK repeat</keyword>